<feature type="region of interest" description="Disordered" evidence="2">
    <location>
        <begin position="459"/>
        <end position="479"/>
    </location>
</feature>
<feature type="region of interest" description="Disordered" evidence="2">
    <location>
        <begin position="403"/>
        <end position="441"/>
    </location>
</feature>
<evidence type="ECO:0000313" key="4">
    <source>
        <dbReference type="Proteomes" id="UP000275078"/>
    </source>
</evidence>
<feature type="compositionally biased region" description="Polar residues" evidence="2">
    <location>
        <begin position="98"/>
        <end position="115"/>
    </location>
</feature>
<feature type="compositionally biased region" description="Polar residues" evidence="2">
    <location>
        <begin position="431"/>
        <end position="441"/>
    </location>
</feature>
<reference evidence="3 4" key="1">
    <citation type="journal article" date="2018" name="Nat. Ecol. Evol.">
        <title>Pezizomycetes genomes reveal the molecular basis of ectomycorrhizal truffle lifestyle.</title>
        <authorList>
            <person name="Murat C."/>
            <person name="Payen T."/>
            <person name="Noel B."/>
            <person name="Kuo A."/>
            <person name="Morin E."/>
            <person name="Chen J."/>
            <person name="Kohler A."/>
            <person name="Krizsan K."/>
            <person name="Balestrini R."/>
            <person name="Da Silva C."/>
            <person name="Montanini B."/>
            <person name="Hainaut M."/>
            <person name="Levati E."/>
            <person name="Barry K.W."/>
            <person name="Belfiori B."/>
            <person name="Cichocki N."/>
            <person name="Clum A."/>
            <person name="Dockter R.B."/>
            <person name="Fauchery L."/>
            <person name="Guy J."/>
            <person name="Iotti M."/>
            <person name="Le Tacon F."/>
            <person name="Lindquist E.A."/>
            <person name="Lipzen A."/>
            <person name="Malagnac F."/>
            <person name="Mello A."/>
            <person name="Molinier V."/>
            <person name="Miyauchi S."/>
            <person name="Poulain J."/>
            <person name="Riccioni C."/>
            <person name="Rubini A."/>
            <person name="Sitrit Y."/>
            <person name="Splivallo R."/>
            <person name="Traeger S."/>
            <person name="Wang M."/>
            <person name="Zifcakova L."/>
            <person name="Wipf D."/>
            <person name="Zambonelli A."/>
            <person name="Paolocci F."/>
            <person name="Nowrousian M."/>
            <person name="Ottonello S."/>
            <person name="Baldrian P."/>
            <person name="Spatafora J.W."/>
            <person name="Henrissat B."/>
            <person name="Nagy L.G."/>
            <person name="Aury J.M."/>
            <person name="Wincker P."/>
            <person name="Grigoriev I.V."/>
            <person name="Bonfante P."/>
            <person name="Martin F.M."/>
        </authorList>
    </citation>
    <scope>NUCLEOTIDE SEQUENCE [LARGE SCALE GENOMIC DNA]</scope>
    <source>
        <strain evidence="3 4">RN42</strain>
    </source>
</reference>
<evidence type="ECO:0000256" key="2">
    <source>
        <dbReference type="SAM" id="MobiDB-lite"/>
    </source>
</evidence>
<dbReference type="Proteomes" id="UP000275078">
    <property type="component" value="Unassembled WGS sequence"/>
</dbReference>
<feature type="region of interest" description="Disordered" evidence="2">
    <location>
        <begin position="1"/>
        <end position="65"/>
    </location>
</feature>
<dbReference type="EMBL" id="ML119705">
    <property type="protein sequence ID" value="RPA78891.1"/>
    <property type="molecule type" value="Genomic_DNA"/>
</dbReference>
<accession>A0A3N4I3Y7</accession>
<keyword evidence="4" id="KW-1185">Reference proteome</keyword>
<sequence>MSSIYTTRHVRDRSVNSDPAPTYSREQQSRRGSLYRPQRHSSTLYSSPSTTQARYQPDSQDFAQRRASQINHHEFSTLLSPTGPNMHRHYSPTDALTRQLSVQTHSSSSYSGSIPTRTNSTATSTSTYDDNVYHFSPFNKYDCVISVYQYISGRKEPKGSVQVELNRIRQCFKALPLGSLGTRREAGGRKIVSLFEVVLQEPVKAEFFITLLGLVHGSLSIPQNEDINYFYGLAVPCYMFRCSKEWLGDDEAWEDVRRALAKQEQPRGSTLKWIVIAAAFGWNTVLGEMTRQAILSITDEKKLEVLRLFLTCHGSNIRDVLINRRAALRDHIRATLAEKAEEFNIKWNRESHPSVHALVYQLLIGQVAGNGPLSPLETHRTSPKDTIDAHLTVIRKHLNTALQSTTNPESRLSPSIRSGGSAELPIMSNGGAVSNRNRNARSGATSRIIKDFLNTVDLKPSKSKRNSVPKQTKEDPVKARQYADMKALELCCKDLIKTFERLERDVRGLRVDEIVPRDYERGVELAYDNGSVYELEGTSVPISVMPEKPLPATPDRPQDKRIVDWIEGHTGPYPSGTMPERMEQIERTLAPTLASHARSPQSRHVRSTSYSPVPGSAEFYNDCIDDPQTSLTGHSRSASDATTPRIHVSMQPFLECPDDQKYTEMVETPRTTPDYPAFQLNVHRSSTFKSSRSFRNSVDEGSEYSHGDGRSYAAPYYDLSQNRISCITDSSFRTEYLHQPPSLSHPRSIPKQRNIPKPLKLAKKRESMGIEIENFGDMRIYRMQGCGGNTDESMLVDESDGNNDVMACEGKAQTSWLSLSPDSTPGEELSEESRGLGG</sequence>
<feature type="coiled-coil region" evidence="1">
    <location>
        <begin position="485"/>
        <end position="512"/>
    </location>
</feature>
<feature type="compositionally biased region" description="Polar residues" evidence="2">
    <location>
        <begin position="813"/>
        <end position="823"/>
    </location>
</feature>
<feature type="region of interest" description="Disordered" evidence="2">
    <location>
        <begin position="689"/>
        <end position="710"/>
    </location>
</feature>
<keyword evidence="1" id="KW-0175">Coiled coil</keyword>
<proteinExistence type="predicted"/>
<feature type="compositionally biased region" description="Polar residues" evidence="2">
    <location>
        <begin position="40"/>
        <end position="65"/>
    </location>
</feature>
<feature type="region of interest" description="Disordered" evidence="2">
    <location>
        <begin position="737"/>
        <end position="761"/>
    </location>
</feature>
<name>A0A3N4I3Y7_ASCIM</name>
<evidence type="ECO:0000256" key="1">
    <source>
        <dbReference type="SAM" id="Coils"/>
    </source>
</evidence>
<feature type="compositionally biased region" description="Polar residues" evidence="2">
    <location>
        <begin position="403"/>
        <end position="418"/>
    </location>
</feature>
<protein>
    <submittedName>
        <fullName evidence="3">Uncharacterized protein</fullName>
    </submittedName>
</protein>
<feature type="region of interest" description="Disordered" evidence="2">
    <location>
        <begin position="98"/>
        <end position="123"/>
    </location>
</feature>
<dbReference type="AlphaFoldDB" id="A0A3N4I3Y7"/>
<gene>
    <name evidence="3" type="ORF">BJ508DRAFT_150619</name>
</gene>
<feature type="region of interest" description="Disordered" evidence="2">
    <location>
        <begin position="813"/>
        <end position="838"/>
    </location>
</feature>
<organism evidence="3 4">
    <name type="scientific">Ascobolus immersus RN42</name>
    <dbReference type="NCBI Taxonomy" id="1160509"/>
    <lineage>
        <taxon>Eukaryota</taxon>
        <taxon>Fungi</taxon>
        <taxon>Dikarya</taxon>
        <taxon>Ascomycota</taxon>
        <taxon>Pezizomycotina</taxon>
        <taxon>Pezizomycetes</taxon>
        <taxon>Pezizales</taxon>
        <taxon>Ascobolaceae</taxon>
        <taxon>Ascobolus</taxon>
    </lineage>
</organism>
<evidence type="ECO:0000313" key="3">
    <source>
        <dbReference type="EMBL" id="RPA78891.1"/>
    </source>
</evidence>